<protein>
    <submittedName>
        <fullName evidence="3">Uncharacterized protein</fullName>
    </submittedName>
</protein>
<reference evidence="3" key="1">
    <citation type="submission" date="2020-12" db="UniProtKB">
        <authorList>
            <consortium name="WormBaseParasite"/>
        </authorList>
    </citation>
    <scope>IDENTIFICATION</scope>
    <source>
        <strain evidence="3">MHco3</strain>
    </source>
</reference>
<evidence type="ECO:0000313" key="3">
    <source>
        <dbReference type="WBParaSite" id="HCON_00149870-00001"/>
    </source>
</evidence>
<dbReference type="AlphaFoldDB" id="A0A7I4YYK3"/>
<feature type="compositionally biased region" description="Polar residues" evidence="1">
    <location>
        <begin position="42"/>
        <end position="55"/>
    </location>
</feature>
<accession>A0A7I4YYK3</accession>
<organism evidence="2 3">
    <name type="scientific">Haemonchus contortus</name>
    <name type="common">Barber pole worm</name>
    <dbReference type="NCBI Taxonomy" id="6289"/>
    <lineage>
        <taxon>Eukaryota</taxon>
        <taxon>Metazoa</taxon>
        <taxon>Ecdysozoa</taxon>
        <taxon>Nematoda</taxon>
        <taxon>Chromadorea</taxon>
        <taxon>Rhabditida</taxon>
        <taxon>Rhabditina</taxon>
        <taxon>Rhabditomorpha</taxon>
        <taxon>Strongyloidea</taxon>
        <taxon>Trichostrongylidae</taxon>
        <taxon>Haemonchus</taxon>
    </lineage>
</organism>
<dbReference type="OrthoDB" id="5810818at2759"/>
<feature type="region of interest" description="Disordered" evidence="1">
    <location>
        <begin position="1"/>
        <end position="111"/>
    </location>
</feature>
<name>A0A7I4YYK3_HAECO</name>
<keyword evidence="2" id="KW-1185">Reference proteome</keyword>
<proteinExistence type="predicted"/>
<feature type="region of interest" description="Disordered" evidence="1">
    <location>
        <begin position="409"/>
        <end position="432"/>
    </location>
</feature>
<dbReference type="OMA" id="GGNQEWP"/>
<feature type="compositionally biased region" description="Acidic residues" evidence="1">
    <location>
        <begin position="7"/>
        <end position="17"/>
    </location>
</feature>
<dbReference type="Proteomes" id="UP000025227">
    <property type="component" value="Unplaced"/>
</dbReference>
<feature type="compositionally biased region" description="Polar residues" evidence="1">
    <location>
        <begin position="18"/>
        <end position="33"/>
    </location>
</feature>
<evidence type="ECO:0000256" key="1">
    <source>
        <dbReference type="SAM" id="MobiDB-lite"/>
    </source>
</evidence>
<evidence type="ECO:0000313" key="2">
    <source>
        <dbReference type="Proteomes" id="UP000025227"/>
    </source>
</evidence>
<dbReference type="WBParaSite" id="HCON_00149870-00001">
    <property type="protein sequence ID" value="HCON_00149870-00001"/>
    <property type="gene ID" value="HCON_00149870"/>
</dbReference>
<sequence length="478" mass="53549">MSYTEQESAEYIEETESDLSGSSIWASHAGHSTISEEKDNFDSCTNEGTDSNASSGFEIDSPVIVDLPYSSDDEVEGSNRESSQRSTMKNRKSVTRQGQKQSLAGEDISGSSINSDDIVRITCSEDERVIEPSHVESQQEIRCEPFGVFTEMPSPERPFLRPPSATARELMEIHKNYRRGGNQEWPVLLPPNLDEDLQNLDHSDPSKRPRYLPLAPPYHLLPNTSFFRKTAIKPPPTYCSDGLPPLKRIINRYLASILIDHMKNEEELRIFMQERRRHIQGKNQACEGPLKDVDESMTEGEKACREEQSLNLNHRQKRKPRVVIQHLFYGGQLIHYIQDGNEPPPIPGYFTSAPLIPSNVRITRELNGTAPLEYQQLRTSHGFQFVPFGQSLNDVGEDPLIVMAQPSTTSLAMSPQPQSPPQSTAASDIDEAADDVGEATEFNVVTTERYASISITPNALNLKIAERRVSISRSPQQG</sequence>